<dbReference type="Proteomes" id="UP000075349">
    <property type="component" value="Unassembled WGS sequence"/>
</dbReference>
<feature type="transmembrane region" description="Helical" evidence="1">
    <location>
        <begin position="78"/>
        <end position="99"/>
    </location>
</feature>
<evidence type="ECO:0000313" key="2">
    <source>
        <dbReference type="EMBL" id="KYN24834.1"/>
    </source>
</evidence>
<keyword evidence="1" id="KW-1133">Transmembrane helix</keyword>
<evidence type="ECO:0008006" key="4">
    <source>
        <dbReference type="Google" id="ProtNLM"/>
    </source>
</evidence>
<keyword evidence="1" id="KW-0472">Membrane</keyword>
<organism evidence="2 3">
    <name type="scientific">Vibrio cidicii</name>
    <dbReference type="NCBI Taxonomy" id="1763883"/>
    <lineage>
        <taxon>Bacteria</taxon>
        <taxon>Pseudomonadati</taxon>
        <taxon>Pseudomonadota</taxon>
        <taxon>Gammaproteobacteria</taxon>
        <taxon>Vibrionales</taxon>
        <taxon>Vibrionaceae</taxon>
        <taxon>Vibrio</taxon>
    </lineage>
</organism>
<keyword evidence="1" id="KW-0812">Transmembrane</keyword>
<proteinExistence type="predicted"/>
<dbReference type="Pfam" id="PF11086">
    <property type="entry name" value="DUF2878"/>
    <property type="match status" value="1"/>
</dbReference>
<accession>A0A151JGB3</accession>
<sequence>MMRLLLVSTWFQLGWFLCVLGKETWQWAALGYVIATLLWSWKTQPRQLKSIAIVAISGTVLDSINQQVELLNFVSDALPLWMVCLWWLFAWYASQLILVIRRFRRAQVCAIGGIAGALSYIAGEQLGAVQFGYGFLLTALILLMQWILITFCILKVYDHGNFVRESAC</sequence>
<feature type="transmembrane region" description="Helical" evidence="1">
    <location>
        <begin position="135"/>
        <end position="154"/>
    </location>
</feature>
<protein>
    <recommendedName>
        <fullName evidence="4">Zinc ABC transporter permease</fullName>
    </recommendedName>
</protein>
<dbReference type="RefSeq" id="WP_065818940.1">
    <property type="nucleotide sequence ID" value="NZ_MPKP01000003.1"/>
</dbReference>
<dbReference type="AlphaFoldDB" id="A0A151JGB3"/>
<evidence type="ECO:0000256" key="1">
    <source>
        <dbReference type="SAM" id="Phobius"/>
    </source>
</evidence>
<dbReference type="EMBL" id="LOMK01000001">
    <property type="protein sequence ID" value="KYN24834.1"/>
    <property type="molecule type" value="Genomic_DNA"/>
</dbReference>
<comment type="caution">
    <text evidence="2">The sequence shown here is derived from an EMBL/GenBank/DDBJ whole genome shotgun (WGS) entry which is preliminary data.</text>
</comment>
<gene>
    <name evidence="2" type="ORF">AUQ44_03085</name>
</gene>
<dbReference type="InterPro" id="IPR021306">
    <property type="entry name" value="DUF2878"/>
</dbReference>
<name>A0A151JGB3_9VIBR</name>
<feature type="transmembrane region" description="Helical" evidence="1">
    <location>
        <begin position="106"/>
        <end position="123"/>
    </location>
</feature>
<reference evidence="3" key="1">
    <citation type="submission" date="2015-12" db="EMBL/GenBank/DDBJ databases">
        <authorList>
            <person name="Tarr C.L."/>
            <person name="Gladney L.M."/>
        </authorList>
    </citation>
    <scope>NUCLEOTIDE SEQUENCE [LARGE SCALE GENOMIC DNA]</scope>
    <source>
        <strain evidence="3">2756-81</strain>
    </source>
</reference>
<evidence type="ECO:0000313" key="3">
    <source>
        <dbReference type="Proteomes" id="UP000075349"/>
    </source>
</evidence>